<sequence>MENFLGSQFIKKNKLVQIEEIKNADIVLLYVGAKWSGPCKKILPYLKKLYDKSNRKQQVLEIIYLSCDKNEEDFNEAIDQMPWCYISYKEQGLREIIVRHYNLVGIPSLLLISPWGNCVSSDCVTNLAAMTVSQCVELWRNRLSESSRPSLFG</sequence>
<dbReference type="Proteomes" id="UP000187209">
    <property type="component" value="Unassembled WGS sequence"/>
</dbReference>
<dbReference type="InterPro" id="IPR036249">
    <property type="entry name" value="Thioredoxin-like_sf"/>
</dbReference>
<dbReference type="SUPFAM" id="SSF52833">
    <property type="entry name" value="Thioredoxin-like"/>
    <property type="match status" value="1"/>
</dbReference>
<name>A0A1R2C630_9CILI</name>
<dbReference type="GO" id="GO:0030178">
    <property type="term" value="P:negative regulation of Wnt signaling pathway"/>
    <property type="evidence" value="ECO:0007669"/>
    <property type="project" value="TreeGrafter"/>
</dbReference>
<dbReference type="Gene3D" id="3.40.30.10">
    <property type="entry name" value="Glutaredoxin"/>
    <property type="match status" value="1"/>
</dbReference>
<feature type="domain" description="Thioredoxin-like fold" evidence="1">
    <location>
        <begin position="25"/>
        <end position="117"/>
    </location>
</feature>
<gene>
    <name evidence="2" type="ORF">SteCoe_14453</name>
</gene>
<dbReference type="EMBL" id="MPUH01000269">
    <property type="protein sequence ID" value="OMJ84440.1"/>
    <property type="molecule type" value="Genomic_DNA"/>
</dbReference>
<proteinExistence type="predicted"/>
<accession>A0A1R2C630</accession>
<evidence type="ECO:0000259" key="1">
    <source>
        <dbReference type="Pfam" id="PF13905"/>
    </source>
</evidence>
<dbReference type="PANTHER" id="PTHR46472:SF1">
    <property type="entry name" value="NUCLEOREDOXIN"/>
    <property type="match status" value="1"/>
</dbReference>
<evidence type="ECO:0000313" key="2">
    <source>
        <dbReference type="EMBL" id="OMJ84440.1"/>
    </source>
</evidence>
<comment type="caution">
    <text evidence="2">The sequence shown here is derived from an EMBL/GenBank/DDBJ whole genome shotgun (WGS) entry which is preliminary data.</text>
</comment>
<dbReference type="PANTHER" id="PTHR46472">
    <property type="entry name" value="NUCLEOREDOXIN"/>
    <property type="match status" value="1"/>
</dbReference>
<dbReference type="GO" id="GO:0031397">
    <property type="term" value="P:negative regulation of protein ubiquitination"/>
    <property type="evidence" value="ECO:0007669"/>
    <property type="project" value="TreeGrafter"/>
</dbReference>
<reference evidence="2 3" key="1">
    <citation type="submission" date="2016-11" db="EMBL/GenBank/DDBJ databases">
        <title>The macronuclear genome of Stentor coeruleus: a giant cell with tiny introns.</title>
        <authorList>
            <person name="Slabodnick M."/>
            <person name="Ruby J.G."/>
            <person name="Reiff S.B."/>
            <person name="Swart E.C."/>
            <person name="Gosai S."/>
            <person name="Prabakaran S."/>
            <person name="Witkowska E."/>
            <person name="Larue G.E."/>
            <person name="Fisher S."/>
            <person name="Freeman R.M."/>
            <person name="Gunawardena J."/>
            <person name="Chu W."/>
            <person name="Stover N.A."/>
            <person name="Gregory B.D."/>
            <person name="Nowacki M."/>
            <person name="Derisi J."/>
            <person name="Roy S.W."/>
            <person name="Marshall W.F."/>
            <person name="Sood P."/>
        </authorList>
    </citation>
    <scope>NUCLEOTIDE SEQUENCE [LARGE SCALE GENOMIC DNA]</scope>
    <source>
        <strain evidence="2">WM001</strain>
    </source>
</reference>
<dbReference type="OrthoDB" id="409136at2759"/>
<dbReference type="InterPro" id="IPR012336">
    <property type="entry name" value="Thioredoxin-like_fold"/>
</dbReference>
<dbReference type="Pfam" id="PF13905">
    <property type="entry name" value="Thioredoxin_8"/>
    <property type="match status" value="1"/>
</dbReference>
<dbReference type="GO" id="GO:0004791">
    <property type="term" value="F:thioredoxin-disulfide reductase (NADPH) activity"/>
    <property type="evidence" value="ECO:0007669"/>
    <property type="project" value="TreeGrafter"/>
</dbReference>
<dbReference type="AlphaFoldDB" id="A0A1R2C630"/>
<evidence type="ECO:0000313" key="3">
    <source>
        <dbReference type="Proteomes" id="UP000187209"/>
    </source>
</evidence>
<protein>
    <recommendedName>
        <fullName evidence="1">Thioredoxin-like fold domain-containing protein</fullName>
    </recommendedName>
</protein>
<organism evidence="2 3">
    <name type="scientific">Stentor coeruleus</name>
    <dbReference type="NCBI Taxonomy" id="5963"/>
    <lineage>
        <taxon>Eukaryota</taxon>
        <taxon>Sar</taxon>
        <taxon>Alveolata</taxon>
        <taxon>Ciliophora</taxon>
        <taxon>Postciliodesmatophora</taxon>
        <taxon>Heterotrichea</taxon>
        <taxon>Heterotrichida</taxon>
        <taxon>Stentoridae</taxon>
        <taxon>Stentor</taxon>
    </lineage>
</organism>
<dbReference type="GO" id="GO:0005634">
    <property type="term" value="C:nucleus"/>
    <property type="evidence" value="ECO:0007669"/>
    <property type="project" value="TreeGrafter"/>
</dbReference>
<keyword evidence="3" id="KW-1185">Reference proteome</keyword>